<dbReference type="InterPro" id="IPR000905">
    <property type="entry name" value="Gcp-like_dom"/>
</dbReference>
<evidence type="ECO:0000256" key="3">
    <source>
        <dbReference type="ARBA" id="ARBA00019010"/>
    </source>
</evidence>
<dbReference type="EMBL" id="LS991949">
    <property type="protein sequence ID" value="SYV90380.1"/>
    <property type="molecule type" value="Genomic_DNA"/>
</dbReference>
<reference evidence="15" key="3">
    <citation type="submission" date="2018-06" db="EMBL/GenBank/DDBJ databases">
        <authorList>
            <consortium name="Pathogen Informatics"/>
        </authorList>
    </citation>
    <scope>NUCLEOTIDE SEQUENCE [LARGE SCALE GENOMIC DNA]</scope>
    <source>
        <strain evidence="15">NCTC10135</strain>
    </source>
</reference>
<dbReference type="PANTHER" id="PTHR33540:SF2">
    <property type="entry name" value="TRNA THREONYLCARBAMOYLADENOSINE BIOSYNTHESIS PROTEIN TSAE"/>
    <property type="match status" value="1"/>
</dbReference>
<dbReference type="PANTHER" id="PTHR33540">
    <property type="entry name" value="TRNA THREONYLCARBAMOYLADENOSINE BIOSYNTHESIS PROTEIN TSAE"/>
    <property type="match status" value="1"/>
</dbReference>
<keyword evidence="6" id="KW-0479">Metal-binding</keyword>
<feature type="domain" description="Gcp-like" evidence="11">
    <location>
        <begin position="175"/>
        <end position="215"/>
    </location>
</feature>
<dbReference type="GO" id="GO:0005737">
    <property type="term" value="C:cytoplasm"/>
    <property type="evidence" value="ECO:0007669"/>
    <property type="project" value="UniProtKB-SubCell"/>
</dbReference>
<dbReference type="EMBL" id="QKLP01000008">
    <property type="protein sequence ID" value="PYF42623.1"/>
    <property type="molecule type" value="Genomic_DNA"/>
</dbReference>
<dbReference type="RefSeq" id="WP_110858371.1">
    <property type="nucleotide sequence ID" value="NZ_LS991949.1"/>
</dbReference>
<evidence type="ECO:0000313" key="13">
    <source>
        <dbReference type="EMBL" id="SYV90380.1"/>
    </source>
</evidence>
<reference evidence="13" key="2">
    <citation type="submission" date="2018-06" db="EMBL/GenBank/DDBJ databases">
        <authorList>
            <consortium name="Pathogen Informatics"/>
            <person name="Doyle S."/>
        </authorList>
    </citation>
    <scope>NUCLEOTIDE SEQUENCE</scope>
    <source>
        <strain evidence="13">NCTC10135</strain>
    </source>
</reference>
<gene>
    <name evidence="13" type="primary">ydiB</name>
    <name evidence="12" type="ORF">BCF88_10829</name>
    <name evidence="13" type="ORF">NCTC10135_00904</name>
</gene>
<dbReference type="AlphaFoldDB" id="A0A318U4J8"/>
<dbReference type="Pfam" id="PF02367">
    <property type="entry name" value="TsaE"/>
    <property type="match status" value="1"/>
</dbReference>
<dbReference type="GO" id="GO:0002949">
    <property type="term" value="P:tRNA threonylcarbamoyladenosine modification"/>
    <property type="evidence" value="ECO:0007669"/>
    <property type="project" value="InterPro"/>
</dbReference>
<comment type="similarity">
    <text evidence="2">Belongs to the TsaE family.</text>
</comment>
<dbReference type="Gene3D" id="3.40.50.300">
    <property type="entry name" value="P-loop containing nucleotide triphosphate hydrolases"/>
    <property type="match status" value="1"/>
</dbReference>
<keyword evidence="7" id="KW-0547">Nucleotide-binding</keyword>
<keyword evidence="9" id="KW-0460">Magnesium</keyword>
<dbReference type="Pfam" id="PF00814">
    <property type="entry name" value="TsaD"/>
    <property type="match status" value="1"/>
</dbReference>
<dbReference type="InterPro" id="IPR027417">
    <property type="entry name" value="P-loop_NTPase"/>
</dbReference>
<sequence>MKKIFYFKQNQALDELVDYLVSFKNLEAILLDGELGAGKTTLTAAIAKKLGEKKTIISPTFNTMICYDKFVHIDAYKLKGNLFAYEEDFENKLVIIEWAKNIEHNFKYYFSINVTIQTINEDIYHVFEITKKTCSKSLFIETSLEDFFVCIIENNLVTNSILIKNLIKKTDSFFSVIDEILLKEKTKLADLDYIYTTKGPGSFTGSRLGFLFASTNYLLQKEISNNDLEILLAPTYELFFKQQKKSIIYIKANKYKAYEISKKNGSITINLSDRVHLANKFDYDDFIKNPDAYLSLFKKVNSVLDEELVYASDPQIGGL</sequence>
<keyword evidence="13" id="KW-0418">Kinase</keyword>
<dbReference type="Proteomes" id="UP000247715">
    <property type="component" value="Unassembled WGS sequence"/>
</dbReference>
<evidence type="ECO:0000313" key="15">
    <source>
        <dbReference type="Proteomes" id="UP000259864"/>
    </source>
</evidence>
<evidence type="ECO:0000256" key="4">
    <source>
        <dbReference type="ARBA" id="ARBA00022490"/>
    </source>
</evidence>
<evidence type="ECO:0000256" key="1">
    <source>
        <dbReference type="ARBA" id="ARBA00004496"/>
    </source>
</evidence>
<evidence type="ECO:0000256" key="8">
    <source>
        <dbReference type="ARBA" id="ARBA00022840"/>
    </source>
</evidence>
<organism evidence="12 14">
    <name type="scientific">Metamycoplasma alkalescens</name>
    <dbReference type="NCBI Taxonomy" id="45363"/>
    <lineage>
        <taxon>Bacteria</taxon>
        <taxon>Bacillati</taxon>
        <taxon>Mycoplasmatota</taxon>
        <taxon>Mycoplasmoidales</taxon>
        <taxon>Metamycoplasmataceae</taxon>
        <taxon>Metamycoplasma</taxon>
    </lineage>
</organism>
<proteinExistence type="inferred from homology"/>
<keyword evidence="4" id="KW-0963">Cytoplasm</keyword>
<dbReference type="GO" id="GO:0046872">
    <property type="term" value="F:metal ion binding"/>
    <property type="evidence" value="ECO:0007669"/>
    <property type="project" value="UniProtKB-KW"/>
</dbReference>
<accession>A0A318U4J8</accession>
<evidence type="ECO:0000256" key="10">
    <source>
        <dbReference type="ARBA" id="ARBA00032441"/>
    </source>
</evidence>
<evidence type="ECO:0000256" key="6">
    <source>
        <dbReference type="ARBA" id="ARBA00022723"/>
    </source>
</evidence>
<keyword evidence="8" id="KW-0067">ATP-binding</keyword>
<reference evidence="12 14" key="1">
    <citation type="submission" date="2018-06" db="EMBL/GenBank/DDBJ databases">
        <title>Genomic Encyclopedia of Archaeal and Bacterial Type Strains, Phase II (KMG-II): from individual species to whole genera.</title>
        <authorList>
            <person name="Goeker M."/>
        </authorList>
    </citation>
    <scope>NUCLEOTIDE SEQUENCE [LARGE SCALE GENOMIC DNA]</scope>
    <source>
        <strain evidence="12 14">ATCC 29103</strain>
    </source>
</reference>
<dbReference type="GO" id="GO:0016301">
    <property type="term" value="F:kinase activity"/>
    <property type="evidence" value="ECO:0007669"/>
    <property type="project" value="UniProtKB-KW"/>
</dbReference>
<evidence type="ECO:0000256" key="7">
    <source>
        <dbReference type="ARBA" id="ARBA00022741"/>
    </source>
</evidence>
<dbReference type="GO" id="GO:0005524">
    <property type="term" value="F:ATP binding"/>
    <property type="evidence" value="ECO:0007669"/>
    <property type="project" value="UniProtKB-KW"/>
</dbReference>
<evidence type="ECO:0000256" key="2">
    <source>
        <dbReference type="ARBA" id="ARBA00007599"/>
    </source>
</evidence>
<dbReference type="InterPro" id="IPR003442">
    <property type="entry name" value="T6A_TsaE"/>
</dbReference>
<dbReference type="SUPFAM" id="SSF53067">
    <property type="entry name" value="Actin-like ATPase domain"/>
    <property type="match status" value="1"/>
</dbReference>
<name>A0A318U4J8_9BACT</name>
<dbReference type="Proteomes" id="UP000259864">
    <property type="component" value="Chromosome 1"/>
</dbReference>
<evidence type="ECO:0000256" key="9">
    <source>
        <dbReference type="ARBA" id="ARBA00022842"/>
    </source>
</evidence>
<evidence type="ECO:0000256" key="5">
    <source>
        <dbReference type="ARBA" id="ARBA00022694"/>
    </source>
</evidence>
<dbReference type="KEGG" id="mala:NCTC10135_00904"/>
<evidence type="ECO:0000313" key="12">
    <source>
        <dbReference type="EMBL" id="PYF42623.1"/>
    </source>
</evidence>
<dbReference type="InterPro" id="IPR043129">
    <property type="entry name" value="ATPase_NBD"/>
</dbReference>
<dbReference type="STRING" id="1188234.MALK_5520"/>
<dbReference type="SUPFAM" id="SSF52540">
    <property type="entry name" value="P-loop containing nucleoside triphosphate hydrolases"/>
    <property type="match status" value="1"/>
</dbReference>
<keyword evidence="13" id="KW-0808">Transferase</keyword>
<evidence type="ECO:0000259" key="11">
    <source>
        <dbReference type="Pfam" id="PF00814"/>
    </source>
</evidence>
<evidence type="ECO:0000313" key="14">
    <source>
        <dbReference type="Proteomes" id="UP000247715"/>
    </source>
</evidence>
<comment type="subcellular location">
    <subcellularLocation>
        <location evidence="1">Cytoplasm</location>
    </subcellularLocation>
</comment>
<keyword evidence="5" id="KW-0819">tRNA processing</keyword>
<protein>
    <recommendedName>
        <fullName evidence="3">tRNA threonylcarbamoyladenosine biosynthesis protein TsaE</fullName>
    </recommendedName>
    <alternativeName>
        <fullName evidence="10">t(6)A37 threonylcarbamoyladenosine biosynthesis protein TsaE</fullName>
    </alternativeName>
</protein>